<dbReference type="InterPro" id="IPR026002">
    <property type="entry name" value="ATC_hydrolase-like"/>
</dbReference>
<sequence length="167" mass="19726">MFNLAIFRILEKEGFTFRDIGKSFYEFCDKYNKFRKAGMEKRGKDPSQYPFETEYKNYAKVLAETSQKRIYPYDWVLDYVEGDGSSFDWGFNFHECGVQKVFKELGDEKYVPFLCLSDFSEANILGFGFSRTQTLSNGAPMCDHRWVKNFKTPRAWPPDNLPEFKKE</sequence>
<name>A0A0F9G411_9ZZZZ</name>
<accession>A0A0F9G411</accession>
<evidence type="ECO:0000313" key="1">
    <source>
        <dbReference type="EMBL" id="KKL58082.1"/>
    </source>
</evidence>
<protein>
    <recommendedName>
        <fullName evidence="2">L-2-amino-thiazoline-4-carboxylic acid hydrolase</fullName>
    </recommendedName>
</protein>
<dbReference type="Pfam" id="PF14196">
    <property type="entry name" value="ATC_hydrolase"/>
    <property type="match status" value="1"/>
</dbReference>
<comment type="caution">
    <text evidence="1">The sequence shown here is derived from an EMBL/GenBank/DDBJ whole genome shotgun (WGS) entry which is preliminary data.</text>
</comment>
<organism evidence="1">
    <name type="scientific">marine sediment metagenome</name>
    <dbReference type="NCBI Taxonomy" id="412755"/>
    <lineage>
        <taxon>unclassified sequences</taxon>
        <taxon>metagenomes</taxon>
        <taxon>ecological metagenomes</taxon>
    </lineage>
</organism>
<gene>
    <name evidence="1" type="ORF">LCGC14_2228970</name>
</gene>
<reference evidence="1" key="1">
    <citation type="journal article" date="2015" name="Nature">
        <title>Complex archaea that bridge the gap between prokaryotes and eukaryotes.</title>
        <authorList>
            <person name="Spang A."/>
            <person name="Saw J.H."/>
            <person name="Jorgensen S.L."/>
            <person name="Zaremba-Niedzwiedzka K."/>
            <person name="Martijn J."/>
            <person name="Lind A.E."/>
            <person name="van Eijk R."/>
            <person name="Schleper C."/>
            <person name="Guy L."/>
            <person name="Ettema T.J."/>
        </authorList>
    </citation>
    <scope>NUCLEOTIDE SEQUENCE</scope>
</reference>
<dbReference type="EMBL" id="LAZR01029946">
    <property type="protein sequence ID" value="KKL58082.1"/>
    <property type="molecule type" value="Genomic_DNA"/>
</dbReference>
<dbReference type="AlphaFoldDB" id="A0A0F9G411"/>
<evidence type="ECO:0008006" key="2">
    <source>
        <dbReference type="Google" id="ProtNLM"/>
    </source>
</evidence>
<proteinExistence type="predicted"/>